<dbReference type="AlphaFoldDB" id="A0A2Z4IJX2"/>
<dbReference type="Gene3D" id="3.90.550.10">
    <property type="entry name" value="Spore Coat Polysaccharide Biosynthesis Protein SpsA, Chain A"/>
    <property type="match status" value="1"/>
</dbReference>
<dbReference type="SUPFAM" id="SSF53448">
    <property type="entry name" value="Nucleotide-diphospho-sugar transferases"/>
    <property type="match status" value="1"/>
</dbReference>
<keyword evidence="4" id="KW-1185">Reference proteome</keyword>
<dbReference type="KEGG" id="est:DN752_14500"/>
<keyword evidence="1" id="KW-0808">Transferase</keyword>
<evidence type="ECO:0000313" key="3">
    <source>
        <dbReference type="EMBL" id="AWW31235.1"/>
    </source>
</evidence>
<evidence type="ECO:0000256" key="1">
    <source>
        <dbReference type="ARBA" id="ARBA00022679"/>
    </source>
</evidence>
<dbReference type="Proteomes" id="UP000248688">
    <property type="component" value="Chromosome"/>
</dbReference>
<protein>
    <recommendedName>
        <fullName evidence="2">Galactosyltransferase C-terminal domain-containing protein</fullName>
    </recommendedName>
</protein>
<sequence length="283" mass="33203">MGTPDSGVGNLLLNKKKCENKMSTFKKTPLKDVSFLIPVRIDHTDRLTNLEVIIAYLSKYFDTSVWIWENDVEPKVPDWIRKTTNYHFEPSKGDLFRRTRINNRLIKACDTPIAVLYDTDVIIPPQQLIASVEMIRQHRAGFALPYDGRFVQVDRYHRKLFSRLLEPRMLTDSLTAFAVDTYLSVGGCFVFDREVYRRCGMENEGIEGWGHDDAERVKRLEKLGYSIFRPEGPLFHLWHERTVNSWFYDEVRAIRSCRAYLETCKADRGALERSISLWRWRGE</sequence>
<accession>A0A2Z4IJX2</accession>
<dbReference type="Pfam" id="PF02709">
    <property type="entry name" value="Glyco_transf_7C"/>
    <property type="match status" value="1"/>
</dbReference>
<dbReference type="InterPro" id="IPR029044">
    <property type="entry name" value="Nucleotide-diphossugar_trans"/>
</dbReference>
<evidence type="ECO:0000259" key="2">
    <source>
        <dbReference type="Pfam" id="PF02709"/>
    </source>
</evidence>
<dbReference type="InterPro" id="IPR027791">
    <property type="entry name" value="Galactosyl_T_C"/>
</dbReference>
<organism evidence="3 4">
    <name type="scientific">Echinicola strongylocentroti</name>
    <dbReference type="NCBI Taxonomy" id="1795355"/>
    <lineage>
        <taxon>Bacteria</taxon>
        <taxon>Pseudomonadati</taxon>
        <taxon>Bacteroidota</taxon>
        <taxon>Cytophagia</taxon>
        <taxon>Cytophagales</taxon>
        <taxon>Cyclobacteriaceae</taxon>
        <taxon>Echinicola</taxon>
    </lineage>
</organism>
<proteinExistence type="predicted"/>
<dbReference type="GO" id="GO:0016740">
    <property type="term" value="F:transferase activity"/>
    <property type="evidence" value="ECO:0007669"/>
    <property type="project" value="UniProtKB-KW"/>
</dbReference>
<evidence type="ECO:0000313" key="4">
    <source>
        <dbReference type="Proteomes" id="UP000248688"/>
    </source>
</evidence>
<name>A0A2Z4IJX2_9BACT</name>
<reference evidence="3 4" key="1">
    <citation type="submission" date="2018-06" db="EMBL/GenBank/DDBJ databases">
        <title>Echinicola strongylocentroti sp. nov., isolated from a sea urchin Strongylocentrotus intermedius.</title>
        <authorList>
            <person name="Bae S.S."/>
        </authorList>
    </citation>
    <scope>NUCLEOTIDE SEQUENCE [LARGE SCALE GENOMIC DNA]</scope>
    <source>
        <strain evidence="3 4">MEBiC08714</strain>
    </source>
</reference>
<dbReference type="EMBL" id="CP030041">
    <property type="protein sequence ID" value="AWW31235.1"/>
    <property type="molecule type" value="Genomic_DNA"/>
</dbReference>
<feature type="domain" description="Galactosyltransferase C-terminal" evidence="2">
    <location>
        <begin position="185"/>
        <end position="232"/>
    </location>
</feature>
<dbReference type="OrthoDB" id="7295299at2"/>
<gene>
    <name evidence="3" type="ORF">DN752_14500</name>
</gene>